<sequence>MMTHHKDRWFYTLFGSLFVLGFILLLLPFGYDAWLKHRNQQAVVAYEQHQAKQSPKTALIQQYNRRIEAEQLGGPLPESVKIGQIHANLRTPLGYIDIPAVNVDKTLIYYGDSEWALNHGAGTMPHTSLPAGGKDTLAVVTGYSGLANRIVFDNIRYLKNGDVFYLNTFGTRKAYRVYTRKVVDPDDKQALKAVYVQPGKDRVVLLTCTPLFINTDRLLVYGERIALKAAAHTPTHRRDLFRLDHIWVAVVLLFMVMLVAIFIWQQRRREGARHEK</sequence>
<dbReference type="EMBL" id="AZFW01000078">
    <property type="protein sequence ID" value="KRM26291.1"/>
    <property type="molecule type" value="Genomic_DNA"/>
</dbReference>
<dbReference type="CDD" id="cd05827">
    <property type="entry name" value="Sortase_C"/>
    <property type="match status" value="1"/>
</dbReference>
<comment type="caution">
    <text evidence="3">The sequence shown here is derived from an EMBL/GenBank/DDBJ whole genome shotgun (WGS) entry which is preliminary data.</text>
</comment>
<dbReference type="PATRIC" id="fig|1122147.4.peg.69"/>
<proteinExistence type="predicted"/>
<evidence type="ECO:0008006" key="5">
    <source>
        <dbReference type="Google" id="ProtNLM"/>
    </source>
</evidence>
<dbReference type="InterPro" id="IPR005754">
    <property type="entry name" value="Sortase"/>
</dbReference>
<dbReference type="InterPro" id="IPR042002">
    <property type="entry name" value="Sortase_C"/>
</dbReference>
<accession>A0A0R1XGU6</accession>
<dbReference type="OrthoDB" id="1648028at2"/>
<gene>
    <name evidence="3" type="ORF">FC91_GL000068</name>
</gene>
<feature type="transmembrane region" description="Helical" evidence="2">
    <location>
        <begin position="246"/>
        <end position="264"/>
    </location>
</feature>
<evidence type="ECO:0000256" key="1">
    <source>
        <dbReference type="ARBA" id="ARBA00022801"/>
    </source>
</evidence>
<protein>
    <recommendedName>
        <fullName evidence="5">Sortase</fullName>
    </recommendedName>
</protein>
<dbReference type="AlphaFoldDB" id="A0A0R1XGU6"/>
<reference evidence="3 4" key="1">
    <citation type="journal article" date="2015" name="Genome Announc.">
        <title>Expanding the biotechnology potential of lactobacilli through comparative genomics of 213 strains and associated genera.</title>
        <authorList>
            <person name="Sun Z."/>
            <person name="Harris H.M."/>
            <person name="McCann A."/>
            <person name="Guo C."/>
            <person name="Argimon S."/>
            <person name="Zhang W."/>
            <person name="Yang X."/>
            <person name="Jeffery I.B."/>
            <person name="Cooney J.C."/>
            <person name="Kagawa T.F."/>
            <person name="Liu W."/>
            <person name="Song Y."/>
            <person name="Salvetti E."/>
            <person name="Wrobel A."/>
            <person name="Rasinkangas P."/>
            <person name="Parkhill J."/>
            <person name="Rea M.C."/>
            <person name="O'Sullivan O."/>
            <person name="Ritari J."/>
            <person name="Douillard F.P."/>
            <person name="Paul Ross R."/>
            <person name="Yang R."/>
            <person name="Briner A.E."/>
            <person name="Felis G.E."/>
            <person name="de Vos W.M."/>
            <person name="Barrangou R."/>
            <person name="Klaenhammer T.R."/>
            <person name="Caufield P.W."/>
            <person name="Cui Y."/>
            <person name="Zhang H."/>
            <person name="O'Toole P.W."/>
        </authorList>
    </citation>
    <scope>NUCLEOTIDE SEQUENCE [LARGE SCALE GENOMIC DNA]</scope>
    <source>
        <strain evidence="3 4">DSM 16991</strain>
    </source>
</reference>
<dbReference type="NCBIfam" id="TIGR01076">
    <property type="entry name" value="sortase_fam"/>
    <property type="match status" value="1"/>
</dbReference>
<dbReference type="RefSeq" id="WP_051225468.1">
    <property type="nucleotide sequence ID" value="NZ_AUEH01000075.1"/>
</dbReference>
<evidence type="ECO:0000313" key="4">
    <source>
        <dbReference type="Proteomes" id="UP000050949"/>
    </source>
</evidence>
<dbReference type="InterPro" id="IPR023365">
    <property type="entry name" value="Sortase_dom-sf"/>
</dbReference>
<feature type="transmembrane region" description="Helical" evidence="2">
    <location>
        <begin position="9"/>
        <end position="31"/>
    </location>
</feature>
<dbReference type="SUPFAM" id="SSF63817">
    <property type="entry name" value="Sortase"/>
    <property type="match status" value="1"/>
</dbReference>
<organism evidence="3 4">
    <name type="scientific">Schleiferilactobacillus harbinensis DSM 16991</name>
    <dbReference type="NCBI Taxonomy" id="1122147"/>
    <lineage>
        <taxon>Bacteria</taxon>
        <taxon>Bacillati</taxon>
        <taxon>Bacillota</taxon>
        <taxon>Bacilli</taxon>
        <taxon>Lactobacillales</taxon>
        <taxon>Lactobacillaceae</taxon>
        <taxon>Schleiferilactobacillus</taxon>
    </lineage>
</organism>
<dbReference type="NCBIfam" id="NF033745">
    <property type="entry name" value="class_C_sortase"/>
    <property type="match status" value="1"/>
</dbReference>
<keyword evidence="2" id="KW-0812">Transmembrane</keyword>
<dbReference type="Proteomes" id="UP000050949">
    <property type="component" value="Unassembled WGS sequence"/>
</dbReference>
<dbReference type="Gene3D" id="2.40.260.10">
    <property type="entry name" value="Sortase"/>
    <property type="match status" value="1"/>
</dbReference>
<keyword evidence="1" id="KW-0378">Hydrolase</keyword>
<dbReference type="Pfam" id="PF04203">
    <property type="entry name" value="Sortase"/>
    <property type="match status" value="1"/>
</dbReference>
<dbReference type="eggNOG" id="COG3764">
    <property type="taxonomic scope" value="Bacteria"/>
</dbReference>
<keyword evidence="2" id="KW-1133">Transmembrane helix</keyword>
<dbReference type="GO" id="GO:0016787">
    <property type="term" value="F:hydrolase activity"/>
    <property type="evidence" value="ECO:0007669"/>
    <property type="project" value="UniProtKB-KW"/>
</dbReference>
<evidence type="ECO:0000313" key="3">
    <source>
        <dbReference type="EMBL" id="KRM26291.1"/>
    </source>
</evidence>
<evidence type="ECO:0000256" key="2">
    <source>
        <dbReference type="SAM" id="Phobius"/>
    </source>
</evidence>
<keyword evidence="2" id="KW-0472">Membrane</keyword>
<name>A0A0R1XGU6_9LACO</name>